<accession>A0A645E648</accession>
<comment type="caution">
    <text evidence="1">The sequence shown here is derived from an EMBL/GenBank/DDBJ whole genome shotgun (WGS) entry which is preliminary data.</text>
</comment>
<protein>
    <submittedName>
        <fullName evidence="1">Uncharacterized protein</fullName>
    </submittedName>
</protein>
<organism evidence="1">
    <name type="scientific">bioreactor metagenome</name>
    <dbReference type="NCBI Taxonomy" id="1076179"/>
    <lineage>
        <taxon>unclassified sequences</taxon>
        <taxon>metagenomes</taxon>
        <taxon>ecological metagenomes</taxon>
    </lineage>
</organism>
<name>A0A645E648_9ZZZZ</name>
<sequence>MVQNDHRRLAALQRADLVFIFIDKVVERGLLNRAGFAETDIIAQPGLHFKHHMLQHMGQIRSFSQAVQKAAGIAQAAAVCFQTRKAAHKSLVKARNAIGGDIAVAADVDRHANDRSVTVNISAGKHRNISNFNAIVFHGSDAIPFCS</sequence>
<evidence type="ECO:0000313" key="1">
    <source>
        <dbReference type="EMBL" id="MPM96858.1"/>
    </source>
</evidence>
<gene>
    <name evidence="1" type="ORF">SDC9_144023</name>
</gene>
<dbReference type="AlphaFoldDB" id="A0A645E648"/>
<dbReference type="EMBL" id="VSSQ01043194">
    <property type="protein sequence ID" value="MPM96858.1"/>
    <property type="molecule type" value="Genomic_DNA"/>
</dbReference>
<reference evidence="1" key="1">
    <citation type="submission" date="2019-08" db="EMBL/GenBank/DDBJ databases">
        <authorList>
            <person name="Kucharzyk K."/>
            <person name="Murdoch R.W."/>
            <person name="Higgins S."/>
            <person name="Loffler F."/>
        </authorList>
    </citation>
    <scope>NUCLEOTIDE SEQUENCE</scope>
</reference>
<proteinExistence type="predicted"/>